<gene>
    <name evidence="2" type="ordered locus">Mjls_1126</name>
</gene>
<dbReference type="KEGG" id="mjl:Mjls_1126"/>
<accession>A0A5Q5CCN7</accession>
<evidence type="ECO:0000256" key="1">
    <source>
        <dbReference type="SAM" id="Phobius"/>
    </source>
</evidence>
<name>A0A5Q5CCN7_MYCSJ</name>
<keyword evidence="1" id="KW-0472">Membrane</keyword>
<organism evidence="2">
    <name type="scientific">Mycobacterium sp. (strain JLS)</name>
    <dbReference type="NCBI Taxonomy" id="164757"/>
    <lineage>
        <taxon>Bacteria</taxon>
        <taxon>Bacillati</taxon>
        <taxon>Actinomycetota</taxon>
        <taxon>Actinomycetes</taxon>
        <taxon>Mycobacteriales</taxon>
        <taxon>Mycobacteriaceae</taxon>
        <taxon>Mycobacterium</taxon>
    </lineage>
</organism>
<reference evidence="2" key="1">
    <citation type="submission" date="2007-02" db="EMBL/GenBank/DDBJ databases">
        <title>Complete sequence of Mycobacterium sp. JLS.</title>
        <authorList>
            <consortium name="US DOE Joint Genome Institute"/>
            <person name="Copeland A."/>
            <person name="Lucas S."/>
            <person name="Lapidus A."/>
            <person name="Barry K."/>
            <person name="Detter J.C."/>
            <person name="Glavina del Rio T."/>
            <person name="Hammon N."/>
            <person name="Israni S."/>
            <person name="Dalin E."/>
            <person name="Tice H."/>
            <person name="Pitluck S."/>
            <person name="Chain P."/>
            <person name="Malfatti S."/>
            <person name="Shin M."/>
            <person name="Vergez L."/>
            <person name="Schmutz J."/>
            <person name="Larimer F."/>
            <person name="Land M."/>
            <person name="Hauser L."/>
            <person name="Kyrpides N."/>
            <person name="Mikhailova N."/>
            <person name="Miller C.D."/>
            <person name="Anderson A.J."/>
            <person name="Sims R.C."/>
            <person name="Richardson P."/>
        </authorList>
    </citation>
    <scope>NUCLEOTIDE SEQUENCE [LARGE SCALE GENOMIC DNA]</scope>
    <source>
        <strain evidence="2">JLS</strain>
    </source>
</reference>
<evidence type="ECO:0000313" key="2">
    <source>
        <dbReference type="EMBL" id="ABN96931.1"/>
    </source>
</evidence>
<keyword evidence="1" id="KW-0812">Transmembrane</keyword>
<sequence>MTMGPPNADDSAFCPGDHRGAPGFCPNCGAPLEVSPEPEGRRRWWHSTARRAAVVATIVAVAVGLAVLIVVVDARRSSDVMAPSEQAAVRQWWSTAQPAITDLQEALYDSESSLRRMNASALASACQRMHDGAAVDVPAQLPSPDRDLTAELTAAAEDAHTAAHMCLAVVAKSPHNYEGEFTANLDQAEKQMRAAMTLVNRILTAQTPGERRSGQQGTAP</sequence>
<dbReference type="EMBL" id="CP000580">
    <property type="protein sequence ID" value="ABN96931.1"/>
    <property type="molecule type" value="Genomic_DNA"/>
</dbReference>
<feature type="transmembrane region" description="Helical" evidence="1">
    <location>
        <begin position="52"/>
        <end position="72"/>
    </location>
</feature>
<proteinExistence type="predicted"/>
<keyword evidence="1" id="KW-1133">Transmembrane helix</keyword>
<dbReference type="AlphaFoldDB" id="A0A5Q5CCN7"/>
<protein>
    <submittedName>
        <fullName evidence="2">Uncharacterized protein</fullName>
    </submittedName>
</protein>